<evidence type="ECO:0000313" key="1">
    <source>
        <dbReference type="EMBL" id="KAH3891903.1"/>
    </source>
</evidence>
<protein>
    <submittedName>
        <fullName evidence="1">Uncharacterized protein</fullName>
    </submittedName>
</protein>
<gene>
    <name evidence="1" type="ORF">DPMN_016013</name>
</gene>
<keyword evidence="2" id="KW-1185">Reference proteome</keyword>
<comment type="caution">
    <text evidence="1">The sequence shown here is derived from an EMBL/GenBank/DDBJ whole genome shotgun (WGS) entry which is preliminary data.</text>
</comment>
<evidence type="ECO:0000313" key="2">
    <source>
        <dbReference type="Proteomes" id="UP000828390"/>
    </source>
</evidence>
<organism evidence="1 2">
    <name type="scientific">Dreissena polymorpha</name>
    <name type="common">Zebra mussel</name>
    <name type="synonym">Mytilus polymorpha</name>
    <dbReference type="NCBI Taxonomy" id="45954"/>
    <lineage>
        <taxon>Eukaryota</taxon>
        <taxon>Metazoa</taxon>
        <taxon>Spiralia</taxon>
        <taxon>Lophotrochozoa</taxon>
        <taxon>Mollusca</taxon>
        <taxon>Bivalvia</taxon>
        <taxon>Autobranchia</taxon>
        <taxon>Heteroconchia</taxon>
        <taxon>Euheterodonta</taxon>
        <taxon>Imparidentia</taxon>
        <taxon>Neoheterodontei</taxon>
        <taxon>Myida</taxon>
        <taxon>Dreissenoidea</taxon>
        <taxon>Dreissenidae</taxon>
        <taxon>Dreissena</taxon>
    </lineage>
</organism>
<dbReference type="EMBL" id="JAIWYP010000001">
    <property type="protein sequence ID" value="KAH3891903.1"/>
    <property type="molecule type" value="Genomic_DNA"/>
</dbReference>
<reference evidence="1" key="2">
    <citation type="submission" date="2020-11" db="EMBL/GenBank/DDBJ databases">
        <authorList>
            <person name="McCartney M.A."/>
            <person name="Auch B."/>
            <person name="Kono T."/>
            <person name="Mallez S."/>
            <person name="Becker A."/>
            <person name="Gohl D.M."/>
            <person name="Silverstein K.A.T."/>
            <person name="Koren S."/>
            <person name="Bechman K.B."/>
            <person name="Herman A."/>
            <person name="Abrahante J.E."/>
            <person name="Garbe J."/>
        </authorList>
    </citation>
    <scope>NUCLEOTIDE SEQUENCE</scope>
    <source>
        <strain evidence="1">Duluth1</strain>
        <tissue evidence="1">Whole animal</tissue>
    </source>
</reference>
<sequence>MIGQKLKTAPPTDGHTNILTNFELCRDFIWAKILTKFHEDGTRNVASRTDVRWTKTAIRNVLTKFHEDCTKNMTSRVLKMNVVKTLDIIRMNALTKFHDD</sequence>
<dbReference type="Proteomes" id="UP000828390">
    <property type="component" value="Unassembled WGS sequence"/>
</dbReference>
<accession>A0A9D4N8W1</accession>
<reference evidence="1" key="1">
    <citation type="journal article" date="2019" name="bioRxiv">
        <title>The Genome of the Zebra Mussel, Dreissena polymorpha: A Resource for Invasive Species Research.</title>
        <authorList>
            <person name="McCartney M.A."/>
            <person name="Auch B."/>
            <person name="Kono T."/>
            <person name="Mallez S."/>
            <person name="Zhang Y."/>
            <person name="Obille A."/>
            <person name="Becker A."/>
            <person name="Abrahante J.E."/>
            <person name="Garbe J."/>
            <person name="Badalamenti J.P."/>
            <person name="Herman A."/>
            <person name="Mangelson H."/>
            <person name="Liachko I."/>
            <person name="Sullivan S."/>
            <person name="Sone E.D."/>
            <person name="Koren S."/>
            <person name="Silverstein K.A.T."/>
            <person name="Beckman K.B."/>
            <person name="Gohl D.M."/>
        </authorList>
    </citation>
    <scope>NUCLEOTIDE SEQUENCE</scope>
    <source>
        <strain evidence="1">Duluth1</strain>
        <tissue evidence="1">Whole animal</tissue>
    </source>
</reference>
<proteinExistence type="predicted"/>
<name>A0A9D4N8W1_DREPO</name>
<dbReference type="AlphaFoldDB" id="A0A9D4N8W1"/>